<gene>
    <name evidence="2" type="ORF">FSB_LOCUS16597</name>
</gene>
<feature type="transmembrane region" description="Helical" evidence="1">
    <location>
        <begin position="32"/>
        <end position="54"/>
    </location>
</feature>
<feature type="transmembrane region" description="Helical" evidence="1">
    <location>
        <begin position="90"/>
        <end position="111"/>
    </location>
</feature>
<evidence type="ECO:0000256" key="1">
    <source>
        <dbReference type="SAM" id="Phobius"/>
    </source>
</evidence>
<keyword evidence="1" id="KW-0812">Transmembrane</keyword>
<reference evidence="2" key="1">
    <citation type="submission" date="2018-02" db="EMBL/GenBank/DDBJ databases">
        <authorList>
            <person name="Cohen D.B."/>
            <person name="Kent A.D."/>
        </authorList>
    </citation>
    <scope>NUCLEOTIDE SEQUENCE</scope>
</reference>
<feature type="transmembrane region" description="Helical" evidence="1">
    <location>
        <begin position="66"/>
        <end position="84"/>
    </location>
</feature>
<evidence type="ECO:0000313" key="2">
    <source>
        <dbReference type="EMBL" id="SPC88715.1"/>
    </source>
</evidence>
<proteinExistence type="predicted"/>
<sequence length="112" mass="12985">MVRRLLPTRALPLERFRSESLLLYPPCLRLDLFKHLIVVCPSAWVAWPLLPWLYRFEQQIIRSVEDWFSVVLACHLLIWTSLAIDTLTALLVVCKSHVLGPFVVFFVVALVV</sequence>
<keyword evidence="1" id="KW-0472">Membrane</keyword>
<name>A0A2N9FNJ9_FAGSY</name>
<accession>A0A2N9FNJ9</accession>
<protein>
    <submittedName>
        <fullName evidence="2">Uncharacterized protein</fullName>
    </submittedName>
</protein>
<organism evidence="2">
    <name type="scientific">Fagus sylvatica</name>
    <name type="common">Beechnut</name>
    <dbReference type="NCBI Taxonomy" id="28930"/>
    <lineage>
        <taxon>Eukaryota</taxon>
        <taxon>Viridiplantae</taxon>
        <taxon>Streptophyta</taxon>
        <taxon>Embryophyta</taxon>
        <taxon>Tracheophyta</taxon>
        <taxon>Spermatophyta</taxon>
        <taxon>Magnoliopsida</taxon>
        <taxon>eudicotyledons</taxon>
        <taxon>Gunneridae</taxon>
        <taxon>Pentapetalae</taxon>
        <taxon>rosids</taxon>
        <taxon>fabids</taxon>
        <taxon>Fagales</taxon>
        <taxon>Fagaceae</taxon>
        <taxon>Fagus</taxon>
    </lineage>
</organism>
<dbReference type="EMBL" id="OIVN01001013">
    <property type="protein sequence ID" value="SPC88715.1"/>
    <property type="molecule type" value="Genomic_DNA"/>
</dbReference>
<keyword evidence="1" id="KW-1133">Transmembrane helix</keyword>
<dbReference type="AlphaFoldDB" id="A0A2N9FNJ9"/>